<feature type="region of interest" description="Disordered" evidence="1">
    <location>
        <begin position="19"/>
        <end position="56"/>
    </location>
</feature>
<sequence>MHALVGCCAHHNHTSPLGGHDEIGCHSSLESDHDRSAGHDEDANHEHHDGNPCDHSQPCDEGRCVFVDARLVPLQLDLQTNALVAFGTSTSVIQPRVALATDPRVGFKFPFLSAGQRCALFQSWQI</sequence>
<proteinExistence type="predicted"/>
<dbReference type="AlphaFoldDB" id="A0A2G1W7S1"/>
<evidence type="ECO:0000313" key="2">
    <source>
        <dbReference type="EMBL" id="PHQ35058.1"/>
    </source>
</evidence>
<reference evidence="2 3" key="1">
    <citation type="submission" date="2017-06" db="EMBL/GenBank/DDBJ databases">
        <title>Description of Rhodopirellula bahusiensis sp. nov.</title>
        <authorList>
            <person name="Kizina J."/>
            <person name="Harder J."/>
        </authorList>
    </citation>
    <scope>NUCLEOTIDE SEQUENCE [LARGE SCALE GENOMIC DNA]</scope>
    <source>
        <strain evidence="2 3">SWK21</strain>
    </source>
</reference>
<accession>A0A2G1W7S1</accession>
<organism evidence="2 3">
    <name type="scientific">Rhodopirellula bahusiensis</name>
    <dbReference type="NCBI Taxonomy" id="2014065"/>
    <lineage>
        <taxon>Bacteria</taxon>
        <taxon>Pseudomonadati</taxon>
        <taxon>Planctomycetota</taxon>
        <taxon>Planctomycetia</taxon>
        <taxon>Pirellulales</taxon>
        <taxon>Pirellulaceae</taxon>
        <taxon>Rhodopirellula</taxon>
    </lineage>
</organism>
<dbReference type="EMBL" id="NIZW01000008">
    <property type="protein sequence ID" value="PHQ35058.1"/>
    <property type="molecule type" value="Genomic_DNA"/>
</dbReference>
<evidence type="ECO:0000256" key="1">
    <source>
        <dbReference type="SAM" id="MobiDB-lite"/>
    </source>
</evidence>
<evidence type="ECO:0000313" key="3">
    <source>
        <dbReference type="Proteomes" id="UP000225740"/>
    </source>
</evidence>
<dbReference type="Proteomes" id="UP000225740">
    <property type="component" value="Unassembled WGS sequence"/>
</dbReference>
<comment type="caution">
    <text evidence="2">The sequence shown here is derived from an EMBL/GenBank/DDBJ whole genome shotgun (WGS) entry which is preliminary data.</text>
</comment>
<gene>
    <name evidence="2" type="ORF">CEE69_11570</name>
</gene>
<name>A0A2G1W7S1_9BACT</name>
<protein>
    <submittedName>
        <fullName evidence="2">Uncharacterized protein</fullName>
    </submittedName>
</protein>
<keyword evidence="3" id="KW-1185">Reference proteome</keyword>